<dbReference type="HOGENOM" id="CLU_001930_0_0_1"/>
<dbReference type="PROSITE" id="PS50294">
    <property type="entry name" value="WD_REPEATS_REGION"/>
    <property type="match status" value="1"/>
</dbReference>
<feature type="domain" description="EML-like second beta-propeller" evidence="5">
    <location>
        <begin position="408"/>
        <end position="667"/>
    </location>
</feature>
<dbReference type="SUPFAM" id="SSF50978">
    <property type="entry name" value="WD40 repeat-like"/>
    <property type="match status" value="4"/>
</dbReference>
<dbReference type="InterPro" id="IPR005108">
    <property type="entry name" value="HELP"/>
</dbReference>
<dbReference type="PANTHER" id="PTHR13720">
    <property type="entry name" value="WD-40 REPEAT PROTEIN"/>
    <property type="match status" value="1"/>
</dbReference>
<feature type="repeat" description="WD" evidence="3">
    <location>
        <begin position="525"/>
        <end position="566"/>
    </location>
</feature>
<dbReference type="InterPro" id="IPR050630">
    <property type="entry name" value="WD_repeat_EMAP"/>
</dbReference>
<dbReference type="InterPro" id="IPR055442">
    <property type="entry name" value="Beta-prop_EML-like_2nd"/>
</dbReference>
<evidence type="ECO:0000313" key="7">
    <source>
        <dbReference type="EnsemblProtists" id="EKX32589"/>
    </source>
</evidence>
<dbReference type="PANTHER" id="PTHR13720:SF33">
    <property type="entry name" value="HELP DOMAIN-CONTAINING PROTEIN"/>
    <property type="match status" value="1"/>
</dbReference>
<dbReference type="OMA" id="SSKXGHM"/>
<dbReference type="InterPro" id="IPR036322">
    <property type="entry name" value="WD40_repeat_dom_sf"/>
</dbReference>
<organism evidence="6">
    <name type="scientific">Guillardia theta (strain CCMP2712)</name>
    <name type="common">Cryptophyte</name>
    <dbReference type="NCBI Taxonomy" id="905079"/>
    <lineage>
        <taxon>Eukaryota</taxon>
        <taxon>Cryptophyceae</taxon>
        <taxon>Pyrenomonadales</taxon>
        <taxon>Geminigeraceae</taxon>
        <taxon>Guillardia</taxon>
    </lineage>
</organism>
<proteinExistence type="predicted"/>
<feature type="domain" description="EML-like first beta-propeller" evidence="4">
    <location>
        <begin position="122"/>
        <end position="385"/>
    </location>
</feature>
<dbReference type="Pfam" id="PF23409">
    <property type="entry name" value="Beta-prop_EML"/>
    <property type="match status" value="2"/>
</dbReference>
<keyword evidence="8" id="KW-1185">Reference proteome</keyword>
<feature type="repeat" description="WD" evidence="3">
    <location>
        <begin position="1161"/>
        <end position="1202"/>
    </location>
</feature>
<dbReference type="STRING" id="905079.L1I9K2"/>
<dbReference type="Pfam" id="PF23414">
    <property type="entry name" value="Beta-prop_EML_2"/>
    <property type="match status" value="2"/>
</dbReference>
<feature type="domain" description="EML-like first beta-propeller" evidence="4">
    <location>
        <begin position="770"/>
        <end position="1022"/>
    </location>
</feature>
<dbReference type="GeneID" id="17289303"/>
<evidence type="ECO:0000313" key="8">
    <source>
        <dbReference type="Proteomes" id="UP000011087"/>
    </source>
</evidence>
<dbReference type="EnsemblProtists" id="EKX32589">
    <property type="protein sequence ID" value="EKX32589"/>
    <property type="gene ID" value="GUITHDRAFT_82168"/>
</dbReference>
<dbReference type="PROSITE" id="PS50082">
    <property type="entry name" value="WD_REPEATS_2"/>
    <property type="match status" value="4"/>
</dbReference>
<reference evidence="7" key="3">
    <citation type="submission" date="2016-03" db="UniProtKB">
        <authorList>
            <consortium name="EnsemblProtists"/>
        </authorList>
    </citation>
    <scope>IDENTIFICATION</scope>
</reference>
<dbReference type="Proteomes" id="UP000011087">
    <property type="component" value="Unassembled WGS sequence"/>
</dbReference>
<gene>
    <name evidence="6" type="ORF">GUITHDRAFT_82168</name>
</gene>
<dbReference type="eggNOG" id="KOG2106">
    <property type="taxonomic scope" value="Eukaryota"/>
</dbReference>
<reference evidence="6 8" key="1">
    <citation type="journal article" date="2012" name="Nature">
        <title>Algal genomes reveal evolutionary mosaicism and the fate of nucleomorphs.</title>
        <authorList>
            <consortium name="DOE Joint Genome Institute"/>
            <person name="Curtis B.A."/>
            <person name="Tanifuji G."/>
            <person name="Burki F."/>
            <person name="Gruber A."/>
            <person name="Irimia M."/>
            <person name="Maruyama S."/>
            <person name="Arias M.C."/>
            <person name="Ball S.G."/>
            <person name="Gile G.H."/>
            <person name="Hirakawa Y."/>
            <person name="Hopkins J.F."/>
            <person name="Kuo A."/>
            <person name="Rensing S.A."/>
            <person name="Schmutz J."/>
            <person name="Symeonidi A."/>
            <person name="Elias M."/>
            <person name="Eveleigh R.J."/>
            <person name="Herman E.K."/>
            <person name="Klute M.J."/>
            <person name="Nakayama T."/>
            <person name="Obornik M."/>
            <person name="Reyes-Prieto A."/>
            <person name="Armbrust E.V."/>
            <person name="Aves S.J."/>
            <person name="Beiko R.G."/>
            <person name="Coutinho P."/>
            <person name="Dacks J.B."/>
            <person name="Durnford D.G."/>
            <person name="Fast N.M."/>
            <person name="Green B.R."/>
            <person name="Grisdale C.J."/>
            <person name="Hempel F."/>
            <person name="Henrissat B."/>
            <person name="Hoppner M.P."/>
            <person name="Ishida K."/>
            <person name="Kim E."/>
            <person name="Koreny L."/>
            <person name="Kroth P.G."/>
            <person name="Liu Y."/>
            <person name="Malik S.B."/>
            <person name="Maier U.G."/>
            <person name="McRose D."/>
            <person name="Mock T."/>
            <person name="Neilson J.A."/>
            <person name="Onodera N.T."/>
            <person name="Poole A.M."/>
            <person name="Pritham E.J."/>
            <person name="Richards T.A."/>
            <person name="Rocap G."/>
            <person name="Roy S.W."/>
            <person name="Sarai C."/>
            <person name="Schaack S."/>
            <person name="Shirato S."/>
            <person name="Slamovits C.H."/>
            <person name="Spencer D.F."/>
            <person name="Suzuki S."/>
            <person name="Worden A.Z."/>
            <person name="Zauner S."/>
            <person name="Barry K."/>
            <person name="Bell C."/>
            <person name="Bharti A.K."/>
            <person name="Crow J.A."/>
            <person name="Grimwood J."/>
            <person name="Kramer R."/>
            <person name="Lindquist E."/>
            <person name="Lucas S."/>
            <person name="Salamov A."/>
            <person name="McFadden G.I."/>
            <person name="Lane C.E."/>
            <person name="Keeling P.J."/>
            <person name="Gray M.W."/>
            <person name="Grigoriev I.V."/>
            <person name="Archibald J.M."/>
        </authorList>
    </citation>
    <scope>NUCLEOTIDE SEQUENCE</scope>
    <source>
        <strain evidence="6 8">CCMP2712</strain>
    </source>
</reference>
<dbReference type="EMBL" id="JH993182">
    <property type="protein sequence ID" value="EKX32589.1"/>
    <property type="molecule type" value="Genomic_DNA"/>
</dbReference>
<dbReference type="SMART" id="SM00320">
    <property type="entry name" value="WD40"/>
    <property type="match status" value="20"/>
</dbReference>
<feature type="repeat" description="WD" evidence="3">
    <location>
        <begin position="1042"/>
        <end position="1076"/>
    </location>
</feature>
<dbReference type="InterPro" id="IPR055439">
    <property type="entry name" value="Beta-prop_EML_1st"/>
</dbReference>
<dbReference type="PaxDb" id="55529-EKX32589"/>
<dbReference type="FunFam" id="2.130.10.10:FF:000044">
    <property type="entry name" value="echinoderm microtubule-associated protein-like 6 isoform X1"/>
    <property type="match status" value="1"/>
</dbReference>
<evidence type="ECO:0008006" key="9">
    <source>
        <dbReference type="Google" id="ProtNLM"/>
    </source>
</evidence>
<accession>L1I9K2</accession>
<name>L1I9K2_GUITC</name>
<dbReference type="InterPro" id="IPR001680">
    <property type="entry name" value="WD40_rpt"/>
</dbReference>
<protein>
    <recommendedName>
        <fullName evidence="9">HELP domain-containing protein</fullName>
    </recommendedName>
</protein>
<evidence type="ECO:0000256" key="3">
    <source>
        <dbReference type="PROSITE-ProRule" id="PRU00221"/>
    </source>
</evidence>
<keyword evidence="2" id="KW-0677">Repeat</keyword>
<dbReference type="GO" id="GO:0008017">
    <property type="term" value="F:microtubule binding"/>
    <property type="evidence" value="ECO:0007669"/>
    <property type="project" value="TreeGrafter"/>
</dbReference>
<dbReference type="RefSeq" id="XP_005819569.1">
    <property type="nucleotide sequence ID" value="XM_005819512.1"/>
</dbReference>
<feature type="repeat" description="WD" evidence="3">
    <location>
        <begin position="482"/>
        <end position="514"/>
    </location>
</feature>
<dbReference type="InterPro" id="IPR015943">
    <property type="entry name" value="WD40/YVTN_repeat-like_dom_sf"/>
</dbReference>
<evidence type="ECO:0000256" key="2">
    <source>
        <dbReference type="ARBA" id="ARBA00022737"/>
    </source>
</evidence>
<dbReference type="OrthoDB" id="47802at2759"/>
<evidence type="ECO:0000313" key="6">
    <source>
        <dbReference type="EMBL" id="EKX32589.1"/>
    </source>
</evidence>
<dbReference type="FunFam" id="2.130.10.10:FF:000320">
    <property type="entry name" value="echinoderm microtubule-associated protein-like 6"/>
    <property type="match status" value="1"/>
</dbReference>
<feature type="non-terminal residue" evidence="6">
    <location>
        <position position="1308"/>
    </location>
</feature>
<evidence type="ECO:0000259" key="4">
    <source>
        <dbReference type="Pfam" id="PF23409"/>
    </source>
</evidence>
<feature type="domain" description="EML-like second beta-propeller" evidence="5">
    <location>
        <begin position="1043"/>
        <end position="1307"/>
    </location>
</feature>
<dbReference type="Gene3D" id="2.130.10.10">
    <property type="entry name" value="YVTN repeat-like/Quinoprotein amine dehydrogenase"/>
    <property type="match status" value="4"/>
</dbReference>
<reference evidence="8" key="2">
    <citation type="submission" date="2012-11" db="EMBL/GenBank/DDBJ databases">
        <authorList>
            <person name="Kuo A."/>
            <person name="Curtis B.A."/>
            <person name="Tanifuji G."/>
            <person name="Burki F."/>
            <person name="Gruber A."/>
            <person name="Irimia M."/>
            <person name="Maruyama S."/>
            <person name="Arias M.C."/>
            <person name="Ball S.G."/>
            <person name="Gile G.H."/>
            <person name="Hirakawa Y."/>
            <person name="Hopkins J.F."/>
            <person name="Rensing S.A."/>
            <person name="Schmutz J."/>
            <person name="Symeonidi A."/>
            <person name="Elias M."/>
            <person name="Eveleigh R.J."/>
            <person name="Herman E.K."/>
            <person name="Klute M.J."/>
            <person name="Nakayama T."/>
            <person name="Obornik M."/>
            <person name="Reyes-Prieto A."/>
            <person name="Armbrust E.V."/>
            <person name="Aves S.J."/>
            <person name="Beiko R.G."/>
            <person name="Coutinho P."/>
            <person name="Dacks J.B."/>
            <person name="Durnford D.G."/>
            <person name="Fast N.M."/>
            <person name="Green B.R."/>
            <person name="Grisdale C."/>
            <person name="Hempe F."/>
            <person name="Henrissat B."/>
            <person name="Hoppner M.P."/>
            <person name="Ishida K.-I."/>
            <person name="Kim E."/>
            <person name="Koreny L."/>
            <person name="Kroth P.G."/>
            <person name="Liu Y."/>
            <person name="Malik S.-B."/>
            <person name="Maier U.G."/>
            <person name="McRose D."/>
            <person name="Mock T."/>
            <person name="Neilson J.A."/>
            <person name="Onodera N.T."/>
            <person name="Poole A.M."/>
            <person name="Pritham E.J."/>
            <person name="Richards T.A."/>
            <person name="Rocap G."/>
            <person name="Roy S.W."/>
            <person name="Sarai C."/>
            <person name="Schaack S."/>
            <person name="Shirato S."/>
            <person name="Slamovits C.H."/>
            <person name="Spencer D.F."/>
            <person name="Suzuki S."/>
            <person name="Worden A.Z."/>
            <person name="Zauner S."/>
            <person name="Barry K."/>
            <person name="Bell C."/>
            <person name="Bharti A.K."/>
            <person name="Crow J.A."/>
            <person name="Grimwood J."/>
            <person name="Kramer R."/>
            <person name="Lindquist E."/>
            <person name="Lucas S."/>
            <person name="Salamov A."/>
            <person name="McFadden G.I."/>
            <person name="Lane C.E."/>
            <person name="Keeling P.J."/>
            <person name="Gray M.W."/>
            <person name="Grigoriev I.V."/>
            <person name="Archibald J.M."/>
        </authorList>
    </citation>
    <scope>NUCLEOTIDE SEQUENCE</scope>
    <source>
        <strain evidence="8">CCMP2712</strain>
    </source>
</reference>
<dbReference type="KEGG" id="gtt:GUITHDRAFT_82168"/>
<evidence type="ECO:0000256" key="1">
    <source>
        <dbReference type="ARBA" id="ARBA00022574"/>
    </source>
</evidence>
<dbReference type="Pfam" id="PF03451">
    <property type="entry name" value="HELP"/>
    <property type="match status" value="1"/>
</dbReference>
<sequence length="1308" mass="144567">MEEVVSDGSDDEGAYDSDLERQLEREEKLLAEQEGDDDHKRLAIQDRARNEALQWTSLVLPPQDFVPDEKCEYKPEEAITLDFVHGYRGWDCNNNVFFTIADEVAYFVGSLGVVLEPSSRRQKHYSGPPNRSMKEVMSMAMHPAGSIVATGEFALAPHILIWDLSTLATLKDLSGVHEGGISALAFSKDGKRLASAGMEKTGRTVSVWDWKNDKKTSPICSQTLKTPKIIALAFNPRDDVLVACGVNMIEFLRIGLSRTGQRGMSPSMLCAAFTKTEFSLTTTIRNAVEGLCLTGSDIGNIYLWKREEQIDMIVSAHRSSVHAIVTFVNGFCSGGKDGKVRVWSNDLEPLNSFDISAVLQQDVIVKSVDQRQGRILVGTHTCSILDLDQDTGEAQVVIEGHMGGAVEAVACHPTKPLYASGGADRYLRFWNLVDKVLWKKKMLDHPIKSLCFSPDGKVIAAGHALGSWSVHRVDSLDEVITSKDRKKSIFCVKFAPSGRYLAVGSEDSMVDLYDCASDYDWVATLQGHAASVLHLDWSIDSRFLQSCGSEQDLLFWNVEEQTLIPGFEETCDIEWDSYSSTVGWSVQGLVGTGLANTSCSRSLSGHLLASGNTDAMVRLFRFPCIVQGAEANMCSGHVGTVMCVRFTCDDTFVISCGSEDRCVYQWRRKMRYHRGPQTSVSAEEREVDEDGFPVTGEPLFVLKPQTMAVPPTKYRKPDDADEPPLGGLQMEFIYGARMHDTRNCAQYTGHGHIVFLAGATGVVYNPIQHTQKFFNGHTDDVICLSLHPDFITAATGQVGRKALLCVWNTYTMQTLSVIRGFHDYGICSVSFNSDGSLLASVGMDVDHSIAVWDWKTGQKRASATGHVNRIFCIAFNPSDDSLVSAGVGHIKFWTISGRLLRGQQGKFTQGDKKQVFCSLTVSKKGRIFTGSERGEIYRWKNGDVDSVINAHHGPVFALWVCRDGLCSGGKDGMVKVWSLALKPLVEFDMRTQSTGVDNSKVRSVCWLVRTILVGTIDNELFEIDIEAGAPKLLLQGHRSMQVNGLATHPSKRLFVTGGDDHSVRLWDMDSRKQIGMRMLEDAVSSVSVSLDGNHIACGLRNGKLVILKLRTMRPHLERKDRKLAILEVKYSANGKFLAAGGGDCFIDIYDVQSEYEWIGTCAGHKGSILALDWSADSKQIQSDDERGNHLYWDVESSKEILVAAEVRDVEWSSWTTRMGWSVQGIASKFQGPMGINTTCRSSFGDTLATGDDWGMLKLFRFPCITPGAKSKRYGGHSARVGKVRFSFEEKTVLSSGLVDGLVVQWRYL</sequence>
<keyword evidence="1 3" id="KW-0853">WD repeat</keyword>
<evidence type="ECO:0000259" key="5">
    <source>
        <dbReference type="Pfam" id="PF23414"/>
    </source>
</evidence>